<proteinExistence type="predicted"/>
<dbReference type="Proteomes" id="UP000824533">
    <property type="component" value="Linkage Group LG02"/>
</dbReference>
<name>A0ACC1DGE7_9NEOP</name>
<evidence type="ECO:0000313" key="2">
    <source>
        <dbReference type="Proteomes" id="UP000824533"/>
    </source>
</evidence>
<evidence type="ECO:0000313" key="1">
    <source>
        <dbReference type="EMBL" id="KAJ0183033.1"/>
    </source>
</evidence>
<gene>
    <name evidence="1" type="ORF">K1T71_001009</name>
</gene>
<sequence>MASNIKPIHKTKHFPIDQLVCVGNYELEKTIGTGNFAVVKLATHVITKSKVAIKIIDKSRLDEDNLKKTFREIEIMKRLRHPHIVRLYQVMESSHTIYLVTEYAPNGEIFDHLVSRGRMSEPEAARAFAQMVAAVGYCHVNGVVHRDLKAENLLLDRDMNIKLADFGFSNEYTAGSPLATWCGSPPYAAPELFEGRQYDGPRADIWSLGVVLYVLVCGALPFDGGTLHELRTVVLSGKFRIPYFMSQECENLIRHMLVVEPEKRLSLRGVARHRWLTAHQAGPGPPQTDASVGECACHAGGWRGGGCAAHDTVVARMLTLPNLTHHHIQQAVEEERFDHISAIYHLLMDKLQQRTSARNSLQHRDSLDSTTGQPLDLTSCKNSDEEQMEAEESMSQDCLVSVSSLSADYLTDRPDSLEKFGEGAPAVCEEPLPHQQAQSQEPHATRRHTVGPGDCRHTQGGELGVCGAASADLRPSPLYSSAHFNQQASPNVSLLPNTNLAAKLPAVQNQPPRYFSVKDQHLLKPPHAMQTHASTFGRRASDGGAHVPRGRERGACCHSAPTHHVSDSGTPARADDGEQTEEQSTDSSYNSNLCRYMLNRGSSKRHTMATPEDAASAVTTLNTTMASTSPSSTTSIRVRRTGLLTVTERPPVISPELVMEVEARMKRNYLPPSIQYQGYPSPPTPSATQIPQSPTNMTHNANYSQQNNQKSMKPSLETIPQGTMMANKGSIISGTPSQVISQFTPTMGQYTLPHGTVGQNERAINSGALINNQGSIISGTPIICTGTYSNTNYQINYSQSQSNFGSISAGTPIQGNNSSYSTNFNTYNQQQVGNFGSITSGIPINNYSSQNTTANYGSITTGTPIVNPIEQRKSSNSSNFGSISTGTPMQVHTQNQLGSITTGTPILNQIEQRKSSNSSNFGSISTGTPMEVQTQNQLGSITTGTPILNQIEQRKSSNPSNFGSISTGTSMQVQTQNQLGSITTGTPIINQIEQRKSSNSSSFGSISTGIPAQIQTQNQLGSITTGTPIMNQNEQRKSSNSSSFGSISTNTPMQVQTQNHLGSITTGTPVMNQREQRKSSNSINFGSISTGTPMQVQTQNQLGSITSGTPMITNQSEHNTSNFGSISSGAIMQNVSNTQNFGLPICNFNNQSMQSLDSVASHGSMIPLSNCAGGHISISTPNFALSTPIPNQNSGNYNSRNVGTHINSYTNQDMQGGSSSTNSFGSISAGSPIGSHGTFQNQNTKSNQVLSGSITAGTPVPPAGTAAGAFTGTPGPSGTYSRQRKYSGPQRVKLQMLATVQEMAREHAERYSPVRRAECSPPRVTPDIASARLEYQQLQRGLERRSSGNSAVSPSTPDGRLHTPVTSMPGSPIHACVASPPSLDLNSVSPEATRAVLLAARGVLQDAAATDLHRTLLLSQDTALKIGVNLHTLYLPHVNVSQELMKAIHAFNYTLLSGHASPASPGSPLHQITEGLSYLHTGSITRGTPQPSATPLDLRSNVEPQLIPMVHPQLHMVTHRSLNNSPISNPGSPLDMIQEEIGNGSHEKYQERFVVTTTHPQISLTDCLGSEITLVASSSEDSMDSLENTKYPLPQFVISEPSDLDDRPSITKGIGRKVSQEVEHTVEEKDSEMQTPEDQKLMGEDSKYPRRGSDKSLGFSDDSLSNDSANASPNCEQNIQSIYSNIVSISSGFSENRGSFSEHRESFSFSDRGSFSERGDYNRSSFSERSDFGRGSFSEKGETPRTSFSAQGILGEVKEYCEDVYMSRDRLEKCVELPQSEEIEKLQRSTMDLRLTEICRPKDSIPILLSPQKVSCVQEYYEVTLSTFCSQLDASRIVELLKDAINSRVPPQNIFVETDQSDELTGYLNLEYSGGIQIELVVCENKAMEKKGLKMRRISGDQREYGKLCEQLITSLTV</sequence>
<comment type="caution">
    <text evidence="1">The sequence shown here is derived from an EMBL/GenBank/DDBJ whole genome shotgun (WGS) entry which is preliminary data.</text>
</comment>
<accession>A0ACC1DGE7</accession>
<keyword evidence="2" id="KW-1185">Reference proteome</keyword>
<protein>
    <submittedName>
        <fullName evidence="1">Uncharacterized protein</fullName>
    </submittedName>
</protein>
<dbReference type="EMBL" id="CM034388">
    <property type="protein sequence ID" value="KAJ0183033.1"/>
    <property type="molecule type" value="Genomic_DNA"/>
</dbReference>
<organism evidence="1 2">
    <name type="scientific">Dendrolimus kikuchii</name>
    <dbReference type="NCBI Taxonomy" id="765133"/>
    <lineage>
        <taxon>Eukaryota</taxon>
        <taxon>Metazoa</taxon>
        <taxon>Ecdysozoa</taxon>
        <taxon>Arthropoda</taxon>
        <taxon>Hexapoda</taxon>
        <taxon>Insecta</taxon>
        <taxon>Pterygota</taxon>
        <taxon>Neoptera</taxon>
        <taxon>Endopterygota</taxon>
        <taxon>Lepidoptera</taxon>
        <taxon>Glossata</taxon>
        <taxon>Ditrysia</taxon>
        <taxon>Bombycoidea</taxon>
        <taxon>Lasiocampidae</taxon>
        <taxon>Dendrolimus</taxon>
    </lineage>
</organism>
<reference evidence="1 2" key="1">
    <citation type="journal article" date="2021" name="Front. Genet.">
        <title>Chromosome-Level Genome Assembly Reveals Significant Gene Expansion in the Toll and IMD Signaling Pathways of Dendrolimus kikuchii.</title>
        <authorList>
            <person name="Zhou J."/>
            <person name="Wu P."/>
            <person name="Xiong Z."/>
            <person name="Liu N."/>
            <person name="Zhao N."/>
            <person name="Ji M."/>
            <person name="Qiu Y."/>
            <person name="Yang B."/>
        </authorList>
    </citation>
    <scope>NUCLEOTIDE SEQUENCE [LARGE SCALE GENOMIC DNA]</scope>
    <source>
        <strain evidence="1">Ann1</strain>
    </source>
</reference>